<evidence type="ECO:0000256" key="2">
    <source>
        <dbReference type="ARBA" id="ARBA00022737"/>
    </source>
</evidence>
<keyword evidence="6" id="KW-1185">Reference proteome</keyword>
<evidence type="ECO:0000256" key="1">
    <source>
        <dbReference type="ARBA" id="ARBA00022574"/>
    </source>
</evidence>
<sequence length="658" mass="73542">MYANNLFSAVVERESCFYNRPRPHRIAKDSQDIIQRLTLERRLKNHRGCVNSLVWNSNGNLLLSGSDDRRIIITQYPDYKVLIDYKTVHNSNIFSAKFLAFCNDRKIVSCSSKGSIVYTDIDRIEETSHCVFECHSNGVVYAVSPVPDDPNLFLSCCYDGTVRCFDLRLKTSCSKENCDEDTIIKIPNAVTCMATNPKRPHQLAIGCSDSCARIFDRRALKRGNAGAFNPDTSSHLISCLVAPEARSQRRRITSVEFSPDGEEILVSYCSEYTYLFPVEEYRLSEPDLPQDGPESFDSYQFLNITSSGPPNVRRLRLRGDWSDTGPHSRPESEVQIGQARPTLQSALLRRMNSFLLRLSSREIGDQDTLNESANQGTAHNEIRSVGPSSLRSTSRPIDIVPRSFSPPVSSDSEIPVSPPSTIHSDAPVNIDSVTYDSLANQSEDLPGTDQEIFGSSLPNNRSSVSLSAYLSSNADLNGDRNDEASKIAENEFLDCSYNGKQSAKYYARKVSCPKPTVKYIGHRNARTAIKESNFWGSDFVVSGSDCGRIFFWNRRTGNLIKVFEADRHVTNCVQPHPYDPILASSGIDHDIKIWSPLSEEPTFDEEAAYKQIIETNALMLEETRDTLTVPAHFMIRMLSTLRGIRTGSSPAASNNEEG</sequence>
<dbReference type="SUPFAM" id="SSF50978">
    <property type="entry name" value="WD40 repeat-like"/>
    <property type="match status" value="1"/>
</dbReference>
<dbReference type="GO" id="GO:0005737">
    <property type="term" value="C:cytoplasm"/>
    <property type="evidence" value="ECO:0007669"/>
    <property type="project" value="TreeGrafter"/>
</dbReference>
<dbReference type="Pfam" id="PF00400">
    <property type="entry name" value="WD40"/>
    <property type="match status" value="3"/>
</dbReference>
<gene>
    <name evidence="5" type="ORF">QYM36_010043</name>
</gene>
<organism evidence="5 6">
    <name type="scientific">Artemia franciscana</name>
    <name type="common">Brine shrimp</name>
    <name type="synonym">Artemia sanfranciscana</name>
    <dbReference type="NCBI Taxonomy" id="6661"/>
    <lineage>
        <taxon>Eukaryota</taxon>
        <taxon>Metazoa</taxon>
        <taxon>Ecdysozoa</taxon>
        <taxon>Arthropoda</taxon>
        <taxon>Crustacea</taxon>
        <taxon>Branchiopoda</taxon>
        <taxon>Anostraca</taxon>
        <taxon>Artemiidae</taxon>
        <taxon>Artemia</taxon>
    </lineage>
</organism>
<name>A0AA88L6Z5_ARTSF</name>
<dbReference type="InterPro" id="IPR036322">
    <property type="entry name" value="WD40_repeat_dom_sf"/>
</dbReference>
<dbReference type="PANTHER" id="PTHR15574:SF39">
    <property type="entry name" value="DDB1- AND CUL4-ASSOCIATED FACTOR 6"/>
    <property type="match status" value="1"/>
</dbReference>
<feature type="compositionally biased region" description="Polar residues" evidence="4">
    <location>
        <begin position="386"/>
        <end position="395"/>
    </location>
</feature>
<protein>
    <submittedName>
        <fullName evidence="5">Uncharacterized protein</fullName>
    </submittedName>
</protein>
<dbReference type="GO" id="GO:0045944">
    <property type="term" value="P:positive regulation of transcription by RNA polymerase II"/>
    <property type="evidence" value="ECO:0007669"/>
    <property type="project" value="TreeGrafter"/>
</dbReference>
<feature type="repeat" description="WD" evidence="3">
    <location>
        <begin position="43"/>
        <end position="73"/>
    </location>
</feature>
<comment type="caution">
    <text evidence="5">The sequence shown here is derived from an EMBL/GenBank/DDBJ whole genome shotgun (WGS) entry which is preliminary data.</text>
</comment>
<evidence type="ECO:0000313" key="5">
    <source>
        <dbReference type="EMBL" id="KAK2715259.1"/>
    </source>
</evidence>
<dbReference type="AlphaFoldDB" id="A0AA88L6Z5"/>
<evidence type="ECO:0000313" key="6">
    <source>
        <dbReference type="Proteomes" id="UP001187531"/>
    </source>
</evidence>
<dbReference type="SMART" id="SM00320">
    <property type="entry name" value="WD40"/>
    <property type="match status" value="7"/>
</dbReference>
<keyword evidence="1 3" id="KW-0853">WD repeat</keyword>
<accession>A0AA88L6Z5</accession>
<evidence type="ECO:0000256" key="4">
    <source>
        <dbReference type="SAM" id="MobiDB-lite"/>
    </source>
</evidence>
<dbReference type="PROSITE" id="PS50082">
    <property type="entry name" value="WD_REPEATS_2"/>
    <property type="match status" value="1"/>
</dbReference>
<dbReference type="InterPro" id="IPR001680">
    <property type="entry name" value="WD40_rpt"/>
</dbReference>
<evidence type="ECO:0000256" key="3">
    <source>
        <dbReference type="PROSITE-ProRule" id="PRU00221"/>
    </source>
</evidence>
<dbReference type="PANTHER" id="PTHR15574">
    <property type="entry name" value="WD REPEAT DOMAIN-CONTAINING FAMILY"/>
    <property type="match status" value="1"/>
</dbReference>
<reference evidence="5" key="1">
    <citation type="submission" date="2023-07" db="EMBL/GenBank/DDBJ databases">
        <title>Chromosome-level genome assembly of Artemia franciscana.</title>
        <authorList>
            <person name="Jo E."/>
        </authorList>
    </citation>
    <scope>NUCLEOTIDE SEQUENCE</scope>
    <source>
        <tissue evidence="5">Whole body</tissue>
    </source>
</reference>
<dbReference type="Gene3D" id="2.130.10.10">
    <property type="entry name" value="YVTN repeat-like/Quinoprotein amine dehydrogenase"/>
    <property type="match status" value="3"/>
</dbReference>
<proteinExistence type="predicted"/>
<dbReference type="GO" id="GO:0080008">
    <property type="term" value="C:Cul4-RING E3 ubiquitin ligase complex"/>
    <property type="evidence" value="ECO:0007669"/>
    <property type="project" value="TreeGrafter"/>
</dbReference>
<feature type="region of interest" description="Disordered" evidence="4">
    <location>
        <begin position="369"/>
        <end position="427"/>
    </location>
</feature>
<keyword evidence="2" id="KW-0677">Repeat</keyword>
<dbReference type="Proteomes" id="UP001187531">
    <property type="component" value="Unassembled WGS sequence"/>
</dbReference>
<dbReference type="InterPro" id="IPR045151">
    <property type="entry name" value="DCAF8"/>
</dbReference>
<feature type="compositionally biased region" description="Polar residues" evidence="4">
    <location>
        <begin position="369"/>
        <end position="378"/>
    </location>
</feature>
<dbReference type="InterPro" id="IPR015943">
    <property type="entry name" value="WD40/YVTN_repeat-like_dom_sf"/>
</dbReference>
<dbReference type="EMBL" id="JAVRJZ010000012">
    <property type="protein sequence ID" value="KAK2715259.1"/>
    <property type="molecule type" value="Genomic_DNA"/>
</dbReference>